<dbReference type="InterPro" id="IPR036291">
    <property type="entry name" value="NAD(P)-bd_dom_sf"/>
</dbReference>
<dbReference type="InterPro" id="IPR000683">
    <property type="entry name" value="Gfo/Idh/MocA-like_OxRdtase_N"/>
</dbReference>
<reference evidence="4 5" key="1">
    <citation type="submission" date="2020-07" db="EMBL/GenBank/DDBJ databases">
        <title>Pseudogemmobacter sp. nov., isolated from poultry manure in Taiwan.</title>
        <authorList>
            <person name="Lin S.-Y."/>
            <person name="Tang Y.-S."/>
            <person name="Young C.-C."/>
        </authorList>
    </citation>
    <scope>NUCLEOTIDE SEQUENCE [LARGE SCALE GENOMIC DNA]</scope>
    <source>
        <strain evidence="4 5">CC-YST710</strain>
    </source>
</reference>
<evidence type="ECO:0000313" key="5">
    <source>
        <dbReference type="Proteomes" id="UP001198571"/>
    </source>
</evidence>
<proteinExistence type="predicted"/>
<feature type="domain" description="Gfo/Idh/MocA-like oxidoreductase N-terminal" evidence="2">
    <location>
        <begin position="2"/>
        <end position="121"/>
    </location>
</feature>
<comment type="caution">
    <text evidence="4">The sequence shown here is derived from an EMBL/GenBank/DDBJ whole genome shotgun (WGS) entry which is preliminary data.</text>
</comment>
<sequence length="333" mass="34300">MRWILMGASTIAAEHMIGAIRSQPGASVHRILSSSPGRAAEFAATHGIPHHGSDLAAALADPEAGAVYISTTNEQHRAQALAAIAAGKHVLCEKPLAMTAGEAAEMVLAARARGVTFATNHHLRCAGSHRAIRALIAGGRIGKVLSLRIFHAVQLPAHLQGWRINDAAAGGGVIADITVHNADTARFLLQDEPVSVVAKMTASGLGEGVEDSAMSIWTMSSGAMVFSHESFTHPFAGSGLELHGTAGSVFARGVMSQSPLGEIELVTAAGREAIPFTRDDLYATGLAAFLAATRGEGAPAASGEDGVRSLSIALAVRKAARSGTCCPVTFPEL</sequence>
<organism evidence="4 5">
    <name type="scientific">Pseudogemmobacter faecipullorum</name>
    <dbReference type="NCBI Taxonomy" id="2755041"/>
    <lineage>
        <taxon>Bacteria</taxon>
        <taxon>Pseudomonadati</taxon>
        <taxon>Pseudomonadota</taxon>
        <taxon>Alphaproteobacteria</taxon>
        <taxon>Rhodobacterales</taxon>
        <taxon>Paracoccaceae</taxon>
        <taxon>Pseudogemmobacter</taxon>
    </lineage>
</organism>
<evidence type="ECO:0000313" key="4">
    <source>
        <dbReference type="EMBL" id="MCB5411373.1"/>
    </source>
</evidence>
<dbReference type="PANTHER" id="PTHR43818">
    <property type="entry name" value="BCDNA.GH03377"/>
    <property type="match status" value="1"/>
</dbReference>
<accession>A0ABS8CQA9</accession>
<keyword evidence="5" id="KW-1185">Reference proteome</keyword>
<evidence type="ECO:0000256" key="1">
    <source>
        <dbReference type="ARBA" id="ARBA00023002"/>
    </source>
</evidence>
<protein>
    <submittedName>
        <fullName evidence="4">Gfo/Idh/MocA family oxidoreductase</fullName>
    </submittedName>
</protein>
<dbReference type="Pfam" id="PF22725">
    <property type="entry name" value="GFO_IDH_MocA_C3"/>
    <property type="match status" value="1"/>
</dbReference>
<dbReference type="Pfam" id="PF01408">
    <property type="entry name" value="GFO_IDH_MocA"/>
    <property type="match status" value="1"/>
</dbReference>
<dbReference type="RefSeq" id="WP_226936843.1">
    <property type="nucleotide sequence ID" value="NZ_JACDXX010000015.1"/>
</dbReference>
<dbReference type="EMBL" id="JACDXX010000015">
    <property type="protein sequence ID" value="MCB5411373.1"/>
    <property type="molecule type" value="Genomic_DNA"/>
</dbReference>
<keyword evidence="1" id="KW-0560">Oxidoreductase</keyword>
<gene>
    <name evidence="4" type="ORF">H0485_15380</name>
</gene>
<evidence type="ECO:0000259" key="2">
    <source>
        <dbReference type="Pfam" id="PF01408"/>
    </source>
</evidence>
<name>A0ABS8CQA9_9RHOB</name>
<dbReference type="PANTHER" id="PTHR43818:SF11">
    <property type="entry name" value="BCDNA.GH03377"/>
    <property type="match status" value="1"/>
</dbReference>
<dbReference type="SUPFAM" id="SSF55347">
    <property type="entry name" value="Glyceraldehyde-3-phosphate dehydrogenase-like, C-terminal domain"/>
    <property type="match status" value="1"/>
</dbReference>
<evidence type="ECO:0000259" key="3">
    <source>
        <dbReference type="Pfam" id="PF22725"/>
    </source>
</evidence>
<dbReference type="InterPro" id="IPR055170">
    <property type="entry name" value="GFO_IDH_MocA-like_dom"/>
</dbReference>
<dbReference type="SUPFAM" id="SSF51735">
    <property type="entry name" value="NAD(P)-binding Rossmann-fold domains"/>
    <property type="match status" value="1"/>
</dbReference>
<dbReference type="InterPro" id="IPR050463">
    <property type="entry name" value="Gfo/Idh/MocA_oxidrdct_glycsds"/>
</dbReference>
<dbReference type="Gene3D" id="3.40.50.720">
    <property type="entry name" value="NAD(P)-binding Rossmann-like Domain"/>
    <property type="match status" value="1"/>
</dbReference>
<dbReference type="Proteomes" id="UP001198571">
    <property type="component" value="Unassembled WGS sequence"/>
</dbReference>
<dbReference type="Gene3D" id="3.30.360.10">
    <property type="entry name" value="Dihydrodipicolinate Reductase, domain 2"/>
    <property type="match status" value="1"/>
</dbReference>
<feature type="domain" description="GFO/IDH/MocA-like oxidoreductase" evidence="3">
    <location>
        <begin position="129"/>
        <end position="249"/>
    </location>
</feature>